<feature type="transmembrane region" description="Helical" evidence="9">
    <location>
        <begin position="430"/>
        <end position="452"/>
    </location>
</feature>
<dbReference type="GO" id="GO:0000023">
    <property type="term" value="P:maltose metabolic process"/>
    <property type="evidence" value="ECO:0007669"/>
    <property type="project" value="UniProtKB-KW"/>
</dbReference>
<feature type="transmembrane region" description="Helical" evidence="9">
    <location>
        <begin position="104"/>
        <end position="121"/>
    </location>
</feature>
<dbReference type="Gene3D" id="1.20.1250.20">
    <property type="entry name" value="MFS general substrate transporter like domains"/>
    <property type="match status" value="1"/>
</dbReference>
<dbReference type="EMBL" id="KN846953">
    <property type="protein sequence ID" value="KIV79513.1"/>
    <property type="molecule type" value="Genomic_DNA"/>
</dbReference>
<dbReference type="InterPro" id="IPR005828">
    <property type="entry name" value="MFS_sugar_transport-like"/>
</dbReference>
<comment type="subcellular location">
    <subcellularLocation>
        <location evidence="1">Membrane</location>
        <topology evidence="1">Multi-pass membrane protein</topology>
    </subcellularLocation>
</comment>
<feature type="transmembrane region" description="Helical" evidence="9">
    <location>
        <begin position="212"/>
        <end position="231"/>
    </location>
</feature>
<dbReference type="GO" id="GO:0005351">
    <property type="term" value="F:carbohydrate:proton symporter activity"/>
    <property type="evidence" value="ECO:0007669"/>
    <property type="project" value="TreeGrafter"/>
</dbReference>
<feature type="transmembrane region" description="Helical" evidence="9">
    <location>
        <begin position="251"/>
        <end position="272"/>
    </location>
</feature>
<dbReference type="PROSITE" id="PS00217">
    <property type="entry name" value="SUGAR_TRANSPORT_2"/>
    <property type="match status" value="1"/>
</dbReference>
<gene>
    <name evidence="11" type="ORF">PV11_07070</name>
</gene>
<dbReference type="OrthoDB" id="6612291at2759"/>
<dbReference type="FunFam" id="1.20.1250.20:FF:000078">
    <property type="entry name" value="MFS maltose transporter, putative"/>
    <property type="match status" value="1"/>
</dbReference>
<dbReference type="PANTHER" id="PTHR48022:SF5">
    <property type="entry name" value="ALPHA-GLUCOSIDES PERMEASE MPH2-RELATED"/>
    <property type="match status" value="1"/>
</dbReference>
<organism evidence="11 12">
    <name type="scientific">Exophiala sideris</name>
    <dbReference type="NCBI Taxonomy" id="1016849"/>
    <lineage>
        <taxon>Eukaryota</taxon>
        <taxon>Fungi</taxon>
        <taxon>Dikarya</taxon>
        <taxon>Ascomycota</taxon>
        <taxon>Pezizomycotina</taxon>
        <taxon>Eurotiomycetes</taxon>
        <taxon>Chaetothyriomycetidae</taxon>
        <taxon>Chaetothyriales</taxon>
        <taxon>Herpotrichiellaceae</taxon>
        <taxon>Exophiala</taxon>
    </lineage>
</organism>
<evidence type="ECO:0000313" key="11">
    <source>
        <dbReference type="EMBL" id="KIV79513.1"/>
    </source>
</evidence>
<evidence type="ECO:0000256" key="6">
    <source>
        <dbReference type="ARBA" id="ARBA00023136"/>
    </source>
</evidence>
<sequence length="570" mass="62330">MNNSENMGLVHNEGNGTADQPHSSVFDYAADTAGGLSGSGRRSSIVPAGSVAGIGQDGAVVGHPKEDTFRQMSTAVPNLVDLTADASAAAASERRMGFREAVRLYPKAVLFSLALSLAIIMEGYDTALLNSFFAMNHWIVINGFVSERIGYRWTMIGALFATTCFIFLQFFAVNVQMLLAAYIMTGLPWGIFQTLTTTYAAEVCPVALRPYLTTYVNACWVIGQLIAAGVARSFASNTTQWAYRIPYAIQWVWPLPIALVTFFAPESPWWLVRHGKLDQARASLLRLTSRKANPNFNVEDTLAMMVHTNVLEIQQTSGTSYWDCFKGVDLRRTEIATVTWVIQHTSGALMGGQGAYFMEQAGLATSDAFDIGIGQSAMALAGTISSWFMLPHFGRRTIYLYGQLGILVILLAIGGLGVPEVSPSVGWASGALLLILAFVNDASLGPVCYSLVAEMPSSRLRIKTVVVARAAYNASGIVTSTLQTRFINPTAWNWRGKTAFFWAGTNIVGLVWTYFRLPEPKGLTYADIDVLFERHVSARKFRQVTVEPYRSDNLVIVAADEARDRSPEKV</sequence>
<dbReference type="InterPro" id="IPR003663">
    <property type="entry name" value="Sugar/inositol_transpt"/>
</dbReference>
<evidence type="ECO:0000256" key="8">
    <source>
        <dbReference type="RuleBase" id="RU003346"/>
    </source>
</evidence>
<reference evidence="11 12" key="1">
    <citation type="submission" date="2015-01" db="EMBL/GenBank/DDBJ databases">
        <title>The Genome Sequence of Exophiala sideris CBS121828.</title>
        <authorList>
            <consortium name="The Broad Institute Genomics Platform"/>
            <person name="Cuomo C."/>
            <person name="de Hoog S."/>
            <person name="Gorbushina A."/>
            <person name="Stielow B."/>
            <person name="Teixiera M."/>
            <person name="Abouelleil A."/>
            <person name="Chapman S.B."/>
            <person name="Priest M."/>
            <person name="Young S.K."/>
            <person name="Wortman J."/>
            <person name="Nusbaum C."/>
            <person name="Birren B."/>
        </authorList>
    </citation>
    <scope>NUCLEOTIDE SEQUENCE [LARGE SCALE GENOMIC DNA]</scope>
    <source>
        <strain evidence="11 12">CBS 121828</strain>
    </source>
</reference>
<dbReference type="AlphaFoldDB" id="A0A0D1YXM9"/>
<dbReference type="Pfam" id="PF00083">
    <property type="entry name" value="Sugar_tr"/>
    <property type="match status" value="1"/>
</dbReference>
<proteinExistence type="inferred from homology"/>
<evidence type="ECO:0000256" key="1">
    <source>
        <dbReference type="ARBA" id="ARBA00004141"/>
    </source>
</evidence>
<feature type="transmembrane region" description="Helical" evidence="9">
    <location>
        <begin position="153"/>
        <end position="173"/>
    </location>
</feature>
<dbReference type="NCBIfam" id="TIGR00879">
    <property type="entry name" value="SP"/>
    <property type="match status" value="1"/>
</dbReference>
<dbReference type="InterPro" id="IPR036259">
    <property type="entry name" value="MFS_trans_sf"/>
</dbReference>
<evidence type="ECO:0000256" key="7">
    <source>
        <dbReference type="ARBA" id="ARBA00026248"/>
    </source>
</evidence>
<comment type="similarity">
    <text evidence="2 8">Belongs to the major facilitator superfamily. Sugar transporter (TC 2.A.1.1) family.</text>
</comment>
<protein>
    <recommendedName>
        <fullName evidence="10">Major facilitator superfamily (MFS) profile domain-containing protein</fullName>
    </recommendedName>
</protein>
<dbReference type="HOGENOM" id="CLU_001265_11_5_1"/>
<accession>A0A0D1YXM9</accession>
<name>A0A0D1YXM9_9EURO</name>
<keyword evidence="7" id="KW-0462">Maltose metabolism</keyword>
<dbReference type="Proteomes" id="UP000053599">
    <property type="component" value="Unassembled WGS sequence"/>
</dbReference>
<dbReference type="PANTHER" id="PTHR48022">
    <property type="entry name" value="PLASTIDIC GLUCOSE TRANSPORTER 4"/>
    <property type="match status" value="1"/>
</dbReference>
<dbReference type="InterPro" id="IPR005829">
    <property type="entry name" value="Sugar_transporter_CS"/>
</dbReference>
<evidence type="ECO:0000256" key="3">
    <source>
        <dbReference type="ARBA" id="ARBA00022448"/>
    </source>
</evidence>
<evidence type="ECO:0000313" key="12">
    <source>
        <dbReference type="Proteomes" id="UP000053599"/>
    </source>
</evidence>
<evidence type="ECO:0000256" key="5">
    <source>
        <dbReference type="ARBA" id="ARBA00022989"/>
    </source>
</evidence>
<dbReference type="InterPro" id="IPR020846">
    <property type="entry name" value="MFS_dom"/>
</dbReference>
<keyword evidence="5 9" id="KW-1133">Transmembrane helix</keyword>
<dbReference type="InterPro" id="IPR050360">
    <property type="entry name" value="MFS_Sugar_Transporters"/>
</dbReference>
<dbReference type="SUPFAM" id="SSF103473">
    <property type="entry name" value="MFS general substrate transporter"/>
    <property type="match status" value="1"/>
</dbReference>
<evidence type="ECO:0000256" key="4">
    <source>
        <dbReference type="ARBA" id="ARBA00022692"/>
    </source>
</evidence>
<keyword evidence="6 9" id="KW-0472">Membrane</keyword>
<keyword evidence="3 8" id="KW-0813">Transport</keyword>
<feature type="domain" description="Major facilitator superfamily (MFS) profile" evidence="10">
    <location>
        <begin position="85"/>
        <end position="521"/>
    </location>
</feature>
<keyword evidence="4 9" id="KW-0812">Transmembrane</keyword>
<feature type="transmembrane region" description="Helical" evidence="9">
    <location>
        <begin position="398"/>
        <end position="418"/>
    </location>
</feature>
<dbReference type="PROSITE" id="PS50850">
    <property type="entry name" value="MFS"/>
    <property type="match status" value="1"/>
</dbReference>
<evidence type="ECO:0000256" key="2">
    <source>
        <dbReference type="ARBA" id="ARBA00010992"/>
    </source>
</evidence>
<evidence type="ECO:0000259" key="10">
    <source>
        <dbReference type="PROSITE" id="PS50850"/>
    </source>
</evidence>
<evidence type="ECO:0000256" key="9">
    <source>
        <dbReference type="SAM" id="Phobius"/>
    </source>
</evidence>
<feature type="transmembrane region" description="Helical" evidence="9">
    <location>
        <begin position="179"/>
        <end position="200"/>
    </location>
</feature>
<dbReference type="GO" id="GO:0016020">
    <property type="term" value="C:membrane"/>
    <property type="evidence" value="ECO:0007669"/>
    <property type="project" value="UniProtKB-SubCell"/>
</dbReference>